<evidence type="ECO:0000259" key="2">
    <source>
        <dbReference type="PROSITE" id="PS50235"/>
    </source>
</evidence>
<feature type="region of interest" description="Disordered" evidence="1">
    <location>
        <begin position="407"/>
        <end position="537"/>
    </location>
</feature>
<dbReference type="InterPro" id="IPR001394">
    <property type="entry name" value="Peptidase_C19_UCH"/>
</dbReference>
<dbReference type="InterPro" id="IPR050164">
    <property type="entry name" value="Peptidase_C19"/>
</dbReference>
<dbReference type="PANTHER" id="PTHR24006:SF823">
    <property type="entry name" value="UBIQUITIN CARBOXYL-TERMINAL HYDROLASE"/>
    <property type="match status" value="1"/>
</dbReference>
<keyword evidence="5" id="KW-1185">Reference proteome</keyword>
<evidence type="ECO:0008006" key="6">
    <source>
        <dbReference type="Google" id="ProtNLM"/>
    </source>
</evidence>
<sequence>MDEENPSLIMDIFQGSLVSTVECLNCNKKSRREETFIDLSVPLVKPTRPKSDQSSMPTVSYIKTTNSTDLFTHLLNLFIFVLFYIRFVPWKVYDYSKKSLDSVFGVSDLHLTDCLDAFFSEDELTGDNRYLCKRCNASCNGTKSTRLLRAPEVLLIHLKRFRTDLISASKLCTSVSFPLTDLDLSPYLFRKKTDGHNDSQLYDLAGIICHLGSSSSCGHYISMAYNHVTRSWLEYDDEIVTEIDPATVISCMSSAYILIYNKQSSHMNSIRKHADKLLSAPTSPDGYYISKAWCMKLNNFADPGPITTHEFLCPHDLLQPTLIEHRKDYILKIPAELWHYLYDKFGCNDPIVRDLTPPGTIDNIKIAETFCAYYSSFQPNINYVLMSEGCWTYLHSIYSGGPKLMLSTGTPENESSQSDVEYPVSEDELKRSSAHNYRSKSVDQSDFEDNADSGLTDTTSMTVETADSNRITKSPSSSAYWSNEEEGGNQEAEAVRVEVEKSKVTNVAMETKNEPRRRKGSDYGRRHGGKRRDRRAR</sequence>
<dbReference type="PROSITE" id="PS51283">
    <property type="entry name" value="DUSP"/>
    <property type="match status" value="1"/>
</dbReference>
<evidence type="ECO:0000313" key="4">
    <source>
        <dbReference type="EMBL" id="KAL3320036.1"/>
    </source>
</evidence>
<evidence type="ECO:0000313" key="5">
    <source>
        <dbReference type="Proteomes" id="UP001626550"/>
    </source>
</evidence>
<dbReference type="PROSITE" id="PS50235">
    <property type="entry name" value="USP_3"/>
    <property type="match status" value="1"/>
</dbReference>
<dbReference type="AlphaFoldDB" id="A0ABD2QMR9"/>
<dbReference type="Proteomes" id="UP001626550">
    <property type="component" value="Unassembled WGS sequence"/>
</dbReference>
<dbReference type="PANTHER" id="PTHR24006">
    <property type="entry name" value="UBIQUITIN CARBOXYL-TERMINAL HYDROLASE"/>
    <property type="match status" value="1"/>
</dbReference>
<reference evidence="4 5" key="1">
    <citation type="submission" date="2024-11" db="EMBL/GenBank/DDBJ databases">
        <title>Adaptive evolution of stress response genes in parasites aligns with host niche diversity.</title>
        <authorList>
            <person name="Hahn C."/>
            <person name="Resl P."/>
        </authorList>
    </citation>
    <scope>NUCLEOTIDE SEQUENCE [LARGE SCALE GENOMIC DNA]</scope>
    <source>
        <strain evidence="4">EGGRZ-B1_66</strain>
        <tissue evidence="4">Body</tissue>
    </source>
</reference>
<proteinExistence type="predicted"/>
<dbReference type="Pfam" id="PF00443">
    <property type="entry name" value="UCH"/>
    <property type="match status" value="1"/>
</dbReference>
<dbReference type="InterPro" id="IPR018200">
    <property type="entry name" value="USP_CS"/>
</dbReference>
<dbReference type="InterPro" id="IPR006615">
    <property type="entry name" value="Pept_C19_DUSP"/>
</dbReference>
<feature type="compositionally biased region" description="Polar residues" evidence="1">
    <location>
        <begin position="453"/>
        <end position="481"/>
    </location>
</feature>
<dbReference type="SMART" id="SM00695">
    <property type="entry name" value="DUSP"/>
    <property type="match status" value="1"/>
</dbReference>
<evidence type="ECO:0000259" key="3">
    <source>
        <dbReference type="PROSITE" id="PS51283"/>
    </source>
</evidence>
<dbReference type="InterPro" id="IPR028889">
    <property type="entry name" value="USP"/>
</dbReference>
<dbReference type="PROSITE" id="PS00973">
    <property type="entry name" value="USP_2"/>
    <property type="match status" value="1"/>
</dbReference>
<dbReference type="SUPFAM" id="SSF143791">
    <property type="entry name" value="DUSP-like"/>
    <property type="match status" value="2"/>
</dbReference>
<evidence type="ECO:0000256" key="1">
    <source>
        <dbReference type="SAM" id="MobiDB-lite"/>
    </source>
</evidence>
<dbReference type="EMBL" id="JBJKFK010000081">
    <property type="protein sequence ID" value="KAL3320036.1"/>
    <property type="molecule type" value="Genomic_DNA"/>
</dbReference>
<accession>A0ABD2QMR9</accession>
<dbReference type="Gene3D" id="3.90.70.10">
    <property type="entry name" value="Cysteine proteinases"/>
    <property type="match status" value="1"/>
</dbReference>
<feature type="domain" description="USP" evidence="2">
    <location>
        <begin position="1"/>
        <end position="263"/>
    </location>
</feature>
<gene>
    <name evidence="4" type="ORF">Ciccas_001282</name>
</gene>
<feature type="compositionally biased region" description="Polar residues" evidence="1">
    <location>
        <begin position="407"/>
        <end position="419"/>
    </location>
</feature>
<organism evidence="4 5">
    <name type="scientific">Cichlidogyrus casuarinus</name>
    <dbReference type="NCBI Taxonomy" id="1844966"/>
    <lineage>
        <taxon>Eukaryota</taxon>
        <taxon>Metazoa</taxon>
        <taxon>Spiralia</taxon>
        <taxon>Lophotrochozoa</taxon>
        <taxon>Platyhelminthes</taxon>
        <taxon>Monogenea</taxon>
        <taxon>Monopisthocotylea</taxon>
        <taxon>Dactylogyridea</taxon>
        <taxon>Ancyrocephalidae</taxon>
        <taxon>Cichlidogyrus</taxon>
    </lineage>
</organism>
<feature type="compositionally biased region" description="Basic residues" evidence="1">
    <location>
        <begin position="526"/>
        <end position="537"/>
    </location>
</feature>
<protein>
    <recommendedName>
        <fullName evidence="6">Ubiquitinyl hydrolase 1</fullName>
    </recommendedName>
</protein>
<name>A0ABD2QMR9_9PLAT</name>
<feature type="domain" description="DUSP" evidence="3">
    <location>
        <begin position="258"/>
        <end position="356"/>
    </location>
</feature>
<comment type="caution">
    <text evidence="4">The sequence shown here is derived from an EMBL/GenBank/DDBJ whole genome shotgun (WGS) entry which is preliminary data.</text>
</comment>
<dbReference type="Gene3D" id="3.30.2230.10">
    <property type="entry name" value="DUSP-like"/>
    <property type="match status" value="1"/>
</dbReference>
<dbReference type="SUPFAM" id="SSF54001">
    <property type="entry name" value="Cysteine proteinases"/>
    <property type="match status" value="1"/>
</dbReference>
<dbReference type="Pfam" id="PF06337">
    <property type="entry name" value="DUSP"/>
    <property type="match status" value="1"/>
</dbReference>
<feature type="compositionally biased region" description="Basic and acidic residues" evidence="1">
    <location>
        <begin position="493"/>
        <end position="503"/>
    </location>
</feature>
<dbReference type="InterPro" id="IPR035927">
    <property type="entry name" value="DUSP-like_sf"/>
</dbReference>
<dbReference type="InterPro" id="IPR038765">
    <property type="entry name" value="Papain-like_cys_pep_sf"/>
</dbReference>